<dbReference type="InterPro" id="IPR029058">
    <property type="entry name" value="AB_hydrolase_fold"/>
</dbReference>
<feature type="domain" description="Peptidase S33 tripeptidyl aminopeptidase-like C-terminal" evidence="4">
    <location>
        <begin position="381"/>
        <end position="482"/>
    </location>
</feature>
<dbReference type="STRING" id="1428644.BIV57_10735"/>
<accession>A0A1J7C7J7</accession>
<dbReference type="Pfam" id="PF08386">
    <property type="entry name" value="Abhydrolase_4"/>
    <property type="match status" value="1"/>
</dbReference>
<dbReference type="GO" id="GO:0016787">
    <property type="term" value="F:hydrolase activity"/>
    <property type="evidence" value="ECO:0007669"/>
    <property type="project" value="UniProtKB-KW"/>
</dbReference>
<dbReference type="EMBL" id="MLCF01000051">
    <property type="protein sequence ID" value="OIV37508.1"/>
    <property type="molecule type" value="Genomic_DNA"/>
</dbReference>
<keyword evidence="2" id="KW-0732">Signal</keyword>
<organism evidence="5 6">
    <name type="scientific">Mangrovactinospora gilvigrisea</name>
    <dbReference type="NCBI Taxonomy" id="1428644"/>
    <lineage>
        <taxon>Bacteria</taxon>
        <taxon>Bacillati</taxon>
        <taxon>Actinomycetota</taxon>
        <taxon>Actinomycetes</taxon>
        <taxon>Kitasatosporales</taxon>
        <taxon>Streptomycetaceae</taxon>
        <taxon>Mangrovactinospora</taxon>
    </lineage>
</organism>
<protein>
    <recommendedName>
        <fullName evidence="4">Peptidase S33 tripeptidyl aminopeptidase-like C-terminal domain-containing protein</fullName>
    </recommendedName>
</protein>
<dbReference type="InterPro" id="IPR013595">
    <property type="entry name" value="Pept_S33_TAP-like_C"/>
</dbReference>
<evidence type="ECO:0000259" key="4">
    <source>
        <dbReference type="Pfam" id="PF08386"/>
    </source>
</evidence>
<dbReference type="PANTHER" id="PTHR43248:SF29">
    <property type="entry name" value="TRIPEPTIDYL AMINOPEPTIDASE"/>
    <property type="match status" value="1"/>
</dbReference>
<dbReference type="AlphaFoldDB" id="A0A1J7C7J7"/>
<evidence type="ECO:0000313" key="6">
    <source>
        <dbReference type="Proteomes" id="UP000243342"/>
    </source>
</evidence>
<gene>
    <name evidence="5" type="ORF">BIV57_10735</name>
</gene>
<dbReference type="SUPFAM" id="SSF53474">
    <property type="entry name" value="alpha/beta-Hydrolases"/>
    <property type="match status" value="1"/>
</dbReference>
<dbReference type="PANTHER" id="PTHR43248">
    <property type="entry name" value="2-SUCCINYL-6-HYDROXY-2,4-CYCLOHEXADIENE-1-CARBOXYLATE SYNTHASE"/>
    <property type="match status" value="1"/>
</dbReference>
<comment type="caution">
    <text evidence="5">The sequence shown here is derived from an EMBL/GenBank/DDBJ whole genome shotgun (WGS) entry which is preliminary data.</text>
</comment>
<reference evidence="5 6" key="1">
    <citation type="submission" date="2016-10" db="EMBL/GenBank/DDBJ databases">
        <title>Genome sequence of Streptomyces gilvigriseus MUSC 26.</title>
        <authorList>
            <person name="Lee L.-H."/>
            <person name="Ser H.-L."/>
        </authorList>
    </citation>
    <scope>NUCLEOTIDE SEQUENCE [LARGE SCALE GENOMIC DNA]</scope>
    <source>
        <strain evidence="5 6">MUSC 26</strain>
    </source>
</reference>
<keyword evidence="6" id="KW-1185">Reference proteome</keyword>
<evidence type="ECO:0000256" key="2">
    <source>
        <dbReference type="ARBA" id="ARBA00022729"/>
    </source>
</evidence>
<dbReference type="InterPro" id="IPR051601">
    <property type="entry name" value="Serine_prot/Carboxylest_S33"/>
</dbReference>
<keyword evidence="3" id="KW-0378">Hydrolase</keyword>
<name>A0A1J7C7J7_9ACTN</name>
<evidence type="ECO:0000256" key="3">
    <source>
        <dbReference type="ARBA" id="ARBA00022801"/>
    </source>
</evidence>
<evidence type="ECO:0000256" key="1">
    <source>
        <dbReference type="ARBA" id="ARBA00010088"/>
    </source>
</evidence>
<sequence length="489" mass="51142">MLAAPSTSASASASTSASVPARFAGQTLSWTACPSQASLQCAEMTVPRDWHHPADGHTLSVAVSRTAGDAGKPVLMMAAGGPGGQGLLRPAGMASSDPALARRFEIVSFNQRGEPGSSPLDCAPQSAVNDQFTHDLRDDSPAAERQVIAGAREFAQGCAHADGGLVRYINSDQTAHDMDLFRNLLKVRTVSYYGVSYATWLGAYYATEFPHSVNAVVLDSNLAVDDTMQAFMLRQPAAFQRRFDEDFVPWAAAHDSTYHLGATPAAVRAGYEKERAALAAHPLAVPGASVAVGPNQLDMGTSGAIYRAAAFPVLAQAMAALGHWPTASADEQATVAQVFGSDPNTSFNAEFFAVACNDTPWTKDLGYWKRLQSTESARHPLVGARALLYGATCASLPSAGSGPRLTVTGEGFPPVLMLNSTGDPATPYAGALRTHRALRGSRLVTVAGGGDHGQFENGNACVDGYVDRYLLSGTLPDGDVSCPGSPAPE</sequence>
<evidence type="ECO:0000313" key="5">
    <source>
        <dbReference type="EMBL" id="OIV37508.1"/>
    </source>
</evidence>
<dbReference type="Proteomes" id="UP000243342">
    <property type="component" value="Unassembled WGS sequence"/>
</dbReference>
<proteinExistence type="inferred from homology"/>
<comment type="similarity">
    <text evidence="1">Belongs to the peptidase S33 family.</text>
</comment>
<dbReference type="Gene3D" id="3.40.50.1820">
    <property type="entry name" value="alpha/beta hydrolase"/>
    <property type="match status" value="2"/>
</dbReference>